<evidence type="ECO:0000313" key="1">
    <source>
        <dbReference type="Proteomes" id="UP000887580"/>
    </source>
</evidence>
<proteinExistence type="predicted"/>
<protein>
    <submittedName>
        <fullName evidence="2">Uncharacterized protein</fullName>
    </submittedName>
</protein>
<accession>A0AC35EQ27</accession>
<evidence type="ECO:0000313" key="2">
    <source>
        <dbReference type="WBParaSite" id="PS1159_v2.g10016.t1"/>
    </source>
</evidence>
<organism evidence="1 2">
    <name type="scientific">Panagrolaimus sp. PS1159</name>
    <dbReference type="NCBI Taxonomy" id="55785"/>
    <lineage>
        <taxon>Eukaryota</taxon>
        <taxon>Metazoa</taxon>
        <taxon>Ecdysozoa</taxon>
        <taxon>Nematoda</taxon>
        <taxon>Chromadorea</taxon>
        <taxon>Rhabditida</taxon>
        <taxon>Tylenchina</taxon>
        <taxon>Panagrolaimomorpha</taxon>
        <taxon>Panagrolaimoidea</taxon>
        <taxon>Panagrolaimidae</taxon>
        <taxon>Panagrolaimus</taxon>
    </lineage>
</organism>
<sequence>MDLLRKFLQQELEKASLNISSFPRIIVNTQSDTETIEVVSVIQNFVQKIPFVTLSNTSTIDEVENATEQLFDKCIKILVVNSLCFVGKMDVYCDKVLNYSSPIDIESFVLRMQNIKKYYECENFILTQMEVDLLYQFAEIFKGAGFDVPIELKGFDVVPEGKTCPPLRDALINIFTETQHDFLTFSHNQKYAAVANYLKQLKDHAFNGGSLPRVAIFTNGYEETAKLTKYLKERNISCASINYDSSERDIKYALNRFYAKTHWCIIIADLIISEESFMSEIVINFSMPNFINEYVMRLHNLRYVSYYINYVSSYYDRFLLRNVANLLESGHYEIPSTLKELNAWSNCGSSKIDDYIHTEISSIPDDAMLISSTYEEFLMLEDSDKLNNCFKLLQENFKKVGGENIELMPKTLIIVNTKKEAENLVDLLEYTAYPCIYIPLNATEEDIQQWSKSRIHIIHEDSCESVKHLHYDYLVHYEMPNDTKSYLLRLKLIQHEKSVVFATKGKDSQLMLDILNILAASEHIDHFVNTLREKSEDENAGNDNDDEMETEKKDGFETFEDDVVKCGENEDTESGGKESINVDLIEDGNGYDQKEEGDKHCN</sequence>
<reference evidence="2" key="1">
    <citation type="submission" date="2022-11" db="UniProtKB">
        <authorList>
            <consortium name="WormBaseParasite"/>
        </authorList>
    </citation>
    <scope>IDENTIFICATION</scope>
</reference>
<name>A0AC35EQ27_9BILA</name>
<dbReference type="Proteomes" id="UP000887580">
    <property type="component" value="Unplaced"/>
</dbReference>
<dbReference type="WBParaSite" id="PS1159_v2.g10016.t1">
    <property type="protein sequence ID" value="PS1159_v2.g10016.t1"/>
    <property type="gene ID" value="PS1159_v2.g10016"/>
</dbReference>